<evidence type="ECO:0000256" key="1">
    <source>
        <dbReference type="SAM" id="MobiDB-lite"/>
    </source>
</evidence>
<dbReference type="PROSITE" id="PS50211">
    <property type="entry name" value="DENN"/>
    <property type="match status" value="1"/>
</dbReference>
<name>A0AAN9B3Z5_9CAEN</name>
<feature type="compositionally biased region" description="Low complexity" evidence="1">
    <location>
        <begin position="22"/>
        <end position="39"/>
    </location>
</feature>
<dbReference type="Pfam" id="PF03456">
    <property type="entry name" value="uDENN"/>
    <property type="match status" value="1"/>
</dbReference>
<evidence type="ECO:0000259" key="2">
    <source>
        <dbReference type="PROSITE" id="PS50211"/>
    </source>
</evidence>
<keyword evidence="4" id="KW-1185">Reference proteome</keyword>
<dbReference type="EMBL" id="JBAMIC010000012">
    <property type="protein sequence ID" value="KAK7098428.1"/>
    <property type="molecule type" value="Genomic_DNA"/>
</dbReference>
<protein>
    <recommendedName>
        <fullName evidence="2">UDENN domain-containing protein</fullName>
    </recommendedName>
</protein>
<evidence type="ECO:0000313" key="3">
    <source>
        <dbReference type="EMBL" id="KAK7098428.1"/>
    </source>
</evidence>
<reference evidence="3 4" key="1">
    <citation type="submission" date="2024-02" db="EMBL/GenBank/DDBJ databases">
        <title>Chromosome-scale genome assembly of the rough periwinkle Littorina saxatilis.</title>
        <authorList>
            <person name="De Jode A."/>
            <person name="Faria R."/>
            <person name="Formenti G."/>
            <person name="Sims Y."/>
            <person name="Smith T.P."/>
            <person name="Tracey A."/>
            <person name="Wood J.M.D."/>
            <person name="Zagrodzka Z.B."/>
            <person name="Johannesson K."/>
            <person name="Butlin R.K."/>
            <person name="Leder E.H."/>
        </authorList>
    </citation>
    <scope>NUCLEOTIDE SEQUENCE [LARGE SCALE GENOMIC DNA]</scope>
    <source>
        <strain evidence="3">Snail1</strain>
        <tissue evidence="3">Muscle</tissue>
    </source>
</reference>
<feature type="domain" description="UDENN" evidence="2">
    <location>
        <begin position="145"/>
        <end position="523"/>
    </location>
</feature>
<gene>
    <name evidence="3" type="ORF">V1264_002726</name>
</gene>
<dbReference type="InterPro" id="IPR051942">
    <property type="entry name" value="DENN_domain_containing_2"/>
</dbReference>
<dbReference type="InterPro" id="IPR005113">
    <property type="entry name" value="uDENN_dom"/>
</dbReference>
<dbReference type="Gene3D" id="3.40.50.11500">
    <property type="match status" value="1"/>
</dbReference>
<dbReference type="SMART" id="SM00799">
    <property type="entry name" value="DENN"/>
    <property type="match status" value="1"/>
</dbReference>
<dbReference type="Gene3D" id="3.30.450.200">
    <property type="match status" value="1"/>
</dbReference>
<dbReference type="InterPro" id="IPR001194">
    <property type="entry name" value="cDENN_dom"/>
</dbReference>
<dbReference type="SMART" id="SM00801">
    <property type="entry name" value="dDENN"/>
    <property type="match status" value="1"/>
</dbReference>
<organism evidence="3 4">
    <name type="scientific">Littorina saxatilis</name>
    <dbReference type="NCBI Taxonomy" id="31220"/>
    <lineage>
        <taxon>Eukaryota</taxon>
        <taxon>Metazoa</taxon>
        <taxon>Spiralia</taxon>
        <taxon>Lophotrochozoa</taxon>
        <taxon>Mollusca</taxon>
        <taxon>Gastropoda</taxon>
        <taxon>Caenogastropoda</taxon>
        <taxon>Littorinimorpha</taxon>
        <taxon>Littorinoidea</taxon>
        <taxon>Littorinidae</taxon>
        <taxon>Littorina</taxon>
    </lineage>
</organism>
<dbReference type="InterPro" id="IPR005112">
    <property type="entry name" value="dDENN_dom"/>
</dbReference>
<dbReference type="PANTHER" id="PTHR15288:SF0">
    <property type="entry name" value="UDENN DOMAIN-CONTAINING PROTEIN"/>
    <property type="match status" value="1"/>
</dbReference>
<feature type="compositionally biased region" description="Polar residues" evidence="1">
    <location>
        <begin position="1"/>
        <end position="12"/>
    </location>
</feature>
<evidence type="ECO:0000313" key="4">
    <source>
        <dbReference type="Proteomes" id="UP001374579"/>
    </source>
</evidence>
<dbReference type="Proteomes" id="UP001374579">
    <property type="component" value="Unassembled WGS sequence"/>
</dbReference>
<dbReference type="PANTHER" id="PTHR15288">
    <property type="entry name" value="DENN DOMAIN-CONTAINING PROTEIN 2"/>
    <property type="match status" value="1"/>
</dbReference>
<accession>A0AAN9B3Z5</accession>
<dbReference type="Pfam" id="PF02141">
    <property type="entry name" value="DENN"/>
    <property type="match status" value="1"/>
</dbReference>
<comment type="caution">
    <text evidence="3">The sequence shown here is derived from an EMBL/GenBank/DDBJ whole genome shotgun (WGS) entry which is preliminary data.</text>
</comment>
<dbReference type="AlphaFoldDB" id="A0AAN9B3Z5"/>
<dbReference type="SMART" id="SM00800">
    <property type="entry name" value="uDENN"/>
    <property type="match status" value="1"/>
</dbReference>
<proteinExistence type="predicted"/>
<dbReference type="InterPro" id="IPR037516">
    <property type="entry name" value="Tripartite_DENN"/>
</dbReference>
<dbReference type="Pfam" id="PF03455">
    <property type="entry name" value="dDENN"/>
    <property type="match status" value="1"/>
</dbReference>
<feature type="region of interest" description="Disordered" evidence="1">
    <location>
        <begin position="1"/>
        <end position="41"/>
    </location>
</feature>
<dbReference type="InterPro" id="IPR043153">
    <property type="entry name" value="DENN_C"/>
</dbReference>
<dbReference type="FunFam" id="3.40.50.11500:FF:000004">
    <property type="entry name" value="DENN domain-containing protein 2C isoform X1"/>
    <property type="match status" value="1"/>
</dbReference>
<sequence length="567" mass="64262">MSECQQGSQANNKPGFLKGVLGPTTSSGAAAPAVPATTPLKEQNVDKVPRRKMNLVKQKINQAYEVLHTVFQQRPPTTSEEEDSWIHVESQLPASERDSTDSDSVVDVQEIRRRVTYCTTVRSKTHQSVKKAREFLDKIYPQLFEYALIVGLRTKTDNPGYEAFVIHKFPQTVNSNISVPKFCFPDAEEFRPGSATASESYSFVLTNIDGGRLFGYCRRMQPRDASLPEVICIISPVDAFNMYNILLSEIETRRLKSLDHAQEMMAASFGRPLPKPGKVCHIRCLNESGDMETVFLKRSSDHHLGQVNYESLLLYLGTEKLIKVFASMLMERRLILCSNHLSILTQTIHALVALLYPFHWPHVYIPLLPPDMLDVCAAPMPFMVGILQSHLSRVTELELEDVIIVDLDKKQVLRSMGDELTILPKKVQKALKTAINMCKIDSDARSSQWLMVSEAFMRMFLETMGHFGQHVFTQQDGSKTLLKEQYIAAAPSKGIRQFLEWFTETQMFEVFINLHQEKEHWGSMDLFMQRLGELQAKRQTEGSQAKGLGQKVKNFGKAIKTKLKEAT</sequence>